<keyword evidence="2" id="KW-0472">Membrane</keyword>
<keyword evidence="1" id="KW-0175">Coiled coil</keyword>
<evidence type="ECO:0000256" key="2">
    <source>
        <dbReference type="SAM" id="Phobius"/>
    </source>
</evidence>
<protein>
    <submittedName>
        <fullName evidence="3">Uncharacterized protein</fullName>
    </submittedName>
</protein>
<dbReference type="EMBL" id="NRPP01000010">
    <property type="protein sequence ID" value="TFJ27456.1"/>
    <property type="molecule type" value="Genomic_DNA"/>
</dbReference>
<dbReference type="AlphaFoldDB" id="A0A7Z8G5L7"/>
<dbReference type="Proteomes" id="UP000297938">
    <property type="component" value="Unassembled WGS sequence"/>
</dbReference>
<comment type="caution">
    <text evidence="3">The sequence shown here is derived from an EMBL/GenBank/DDBJ whole genome shotgun (WGS) entry which is preliminary data.</text>
</comment>
<evidence type="ECO:0000313" key="3">
    <source>
        <dbReference type="EMBL" id="TFJ27456.1"/>
    </source>
</evidence>
<organism evidence="3 4">
    <name type="scientific">Carnobacterium divergens</name>
    <name type="common">Lactobacillus divergens</name>
    <dbReference type="NCBI Taxonomy" id="2748"/>
    <lineage>
        <taxon>Bacteria</taxon>
        <taxon>Bacillati</taxon>
        <taxon>Bacillota</taxon>
        <taxon>Bacilli</taxon>
        <taxon>Lactobacillales</taxon>
        <taxon>Carnobacteriaceae</taxon>
        <taxon>Carnobacterium</taxon>
    </lineage>
</organism>
<dbReference type="RefSeq" id="WP_135025982.1">
    <property type="nucleotide sequence ID" value="NZ_JBFUWK010000004.1"/>
</dbReference>
<evidence type="ECO:0000313" key="4">
    <source>
        <dbReference type="Proteomes" id="UP000297938"/>
    </source>
</evidence>
<keyword evidence="2" id="KW-1133">Transmembrane helix</keyword>
<name>A0A7Z8G5L7_CARDV</name>
<feature type="coiled-coil region" evidence="1">
    <location>
        <begin position="45"/>
        <end position="72"/>
    </location>
</feature>
<reference evidence="3 4" key="1">
    <citation type="journal article" date="2018" name="Int. J. Food Microbiol.">
        <title>Growth of Carnobacterium spp. isolated from chilled vacuum-packaged meat under relevant acidic conditions.</title>
        <authorList>
            <person name="Zhang P."/>
            <person name="Badoni M."/>
            <person name="Ganzle M."/>
            <person name="Yang X."/>
        </authorList>
    </citation>
    <scope>NUCLEOTIDE SEQUENCE [LARGE SCALE GENOMIC DNA]</scope>
    <source>
        <strain evidence="3 4">B2</strain>
    </source>
</reference>
<proteinExistence type="predicted"/>
<gene>
    <name evidence="3" type="ORF">CKN69_06295</name>
</gene>
<keyword evidence="2" id="KW-0812">Transmembrane</keyword>
<accession>A0A7Z8G5L7</accession>
<sequence length="200" mass="23048">MNINLLPQKFIKNRAIDIIIFATSAAFLFFILLFVAFGIYFNVNLNRATVKLQQARVEKITFEKQVSELEEAQSLDIQNHLKTYKSQKQLVSPMMATFEKIANDLNLKILNYQVTAKENEEDSNQIEVSSTGESLLQPLTIRLSGDLYDNTPRFIDELEKIDWVYDVQPVSMISESSKTISEFIVRVVKTENQNEEETNE</sequence>
<evidence type="ECO:0000256" key="1">
    <source>
        <dbReference type="SAM" id="Coils"/>
    </source>
</evidence>
<feature type="transmembrane region" description="Helical" evidence="2">
    <location>
        <begin position="18"/>
        <end position="41"/>
    </location>
</feature>